<name>A0AAD5CTC5_AMBAR</name>
<dbReference type="Proteomes" id="UP001206925">
    <property type="component" value="Unassembled WGS sequence"/>
</dbReference>
<organism evidence="1 2">
    <name type="scientific">Ambrosia artemisiifolia</name>
    <name type="common">Common ragweed</name>
    <dbReference type="NCBI Taxonomy" id="4212"/>
    <lineage>
        <taxon>Eukaryota</taxon>
        <taxon>Viridiplantae</taxon>
        <taxon>Streptophyta</taxon>
        <taxon>Embryophyta</taxon>
        <taxon>Tracheophyta</taxon>
        <taxon>Spermatophyta</taxon>
        <taxon>Magnoliopsida</taxon>
        <taxon>eudicotyledons</taxon>
        <taxon>Gunneridae</taxon>
        <taxon>Pentapetalae</taxon>
        <taxon>asterids</taxon>
        <taxon>campanulids</taxon>
        <taxon>Asterales</taxon>
        <taxon>Asteraceae</taxon>
        <taxon>Asteroideae</taxon>
        <taxon>Heliantheae alliance</taxon>
        <taxon>Heliantheae</taxon>
        <taxon>Ambrosia</taxon>
    </lineage>
</organism>
<sequence>MEFNKMTSTAAEDTANSFHNHEGKYRCFPMVNPTPLTSEEHGLQVVIGDYLELLMSLPVNKHRLSNPCAVSMLGPSGFSHLSRMSSSAFALLSCLEP</sequence>
<dbReference type="AlphaFoldDB" id="A0AAD5CTC5"/>
<evidence type="ECO:0000313" key="2">
    <source>
        <dbReference type="Proteomes" id="UP001206925"/>
    </source>
</evidence>
<accession>A0AAD5CTC5</accession>
<gene>
    <name evidence="1" type="ORF">M8C21_016244</name>
</gene>
<reference evidence="1" key="1">
    <citation type="submission" date="2022-06" db="EMBL/GenBank/DDBJ databases">
        <title>Uncovering the hologenomic basis of an extraordinary plant invasion.</title>
        <authorList>
            <person name="Bieker V.C."/>
            <person name="Martin M.D."/>
            <person name="Gilbert T."/>
            <person name="Hodgins K."/>
            <person name="Battlay P."/>
            <person name="Petersen B."/>
            <person name="Wilson J."/>
        </authorList>
    </citation>
    <scope>NUCLEOTIDE SEQUENCE</scope>
    <source>
        <strain evidence="1">AA19_3_7</strain>
        <tissue evidence="1">Leaf</tissue>
    </source>
</reference>
<keyword evidence="2" id="KW-1185">Reference proteome</keyword>
<dbReference type="EMBL" id="JAMZMK010007018">
    <property type="protein sequence ID" value="KAI7746166.1"/>
    <property type="molecule type" value="Genomic_DNA"/>
</dbReference>
<evidence type="ECO:0000313" key="1">
    <source>
        <dbReference type="EMBL" id="KAI7746166.1"/>
    </source>
</evidence>
<proteinExistence type="predicted"/>
<protein>
    <submittedName>
        <fullName evidence="1">Uncharacterized protein</fullName>
    </submittedName>
</protein>
<comment type="caution">
    <text evidence="1">The sequence shown here is derived from an EMBL/GenBank/DDBJ whole genome shotgun (WGS) entry which is preliminary data.</text>
</comment>